<dbReference type="Proteomes" id="UP000307720">
    <property type="component" value="Unassembled WGS sequence"/>
</dbReference>
<protein>
    <submittedName>
        <fullName evidence="1">Uncharacterized protein</fullName>
    </submittedName>
</protein>
<evidence type="ECO:0000313" key="2">
    <source>
        <dbReference type="Proteomes" id="UP000307720"/>
    </source>
</evidence>
<comment type="caution">
    <text evidence="1">The sequence shown here is derived from an EMBL/GenBank/DDBJ whole genome shotgun (WGS) entry which is preliminary data.</text>
</comment>
<organism evidence="1 2">
    <name type="scientific">Hominisplanchenecus murintestinalis</name>
    <dbReference type="NCBI Taxonomy" id="2941517"/>
    <lineage>
        <taxon>Bacteria</taxon>
        <taxon>Bacillati</taxon>
        <taxon>Bacillota</taxon>
        <taxon>Clostridia</taxon>
        <taxon>Lachnospirales</taxon>
        <taxon>Lachnospiraceae</taxon>
        <taxon>Hominisplanchenecus</taxon>
    </lineage>
</organism>
<evidence type="ECO:0000313" key="1">
    <source>
        <dbReference type="EMBL" id="TGX97044.1"/>
    </source>
</evidence>
<keyword evidence="2" id="KW-1185">Reference proteome</keyword>
<name>A0AC61QW88_9FIRM</name>
<accession>A0AC61QW88</accession>
<dbReference type="EMBL" id="SRZB01000040">
    <property type="protein sequence ID" value="TGX97044.1"/>
    <property type="molecule type" value="Genomic_DNA"/>
</dbReference>
<sequence>MVRALCFKMGKDPKKETAFTIVYKRTERNGIMKTYRTKMLRLVSMALAFALVFSLANVQNVEAKTKKKNIVVLYFSATGTTRGAAKKIGKATKGNVIEIKAKKPYTEEDLDYGDENSRVSKEHASAKTPARSKVRPKIANITAIKKAVKKADVVYIGYPIWWGEAPHIVYSLVENVSLKKKTVIPFSTSISSGLGSSGKHLKVKAQISSKTKWMKGRNFYDVPSQKTVNKWVKSLKY</sequence>
<proteinExistence type="predicted"/>
<gene>
    <name evidence="1" type="ORF">E5357_14105</name>
</gene>
<reference evidence="1" key="1">
    <citation type="submission" date="2019-04" db="EMBL/GenBank/DDBJ databases">
        <title>Microbes associate with the intestines of laboratory mice.</title>
        <authorList>
            <person name="Navarre W."/>
            <person name="Wong E."/>
            <person name="Huang K."/>
            <person name="Tropini C."/>
            <person name="Ng K."/>
            <person name="Yu B."/>
        </authorList>
    </citation>
    <scope>NUCLEOTIDE SEQUENCE</scope>
    <source>
        <strain evidence="1">NM72_1-8</strain>
    </source>
</reference>